<dbReference type="InterPro" id="IPR036961">
    <property type="entry name" value="Kinesin_motor_dom_sf"/>
</dbReference>
<feature type="compositionally biased region" description="Gly residues" evidence="3">
    <location>
        <begin position="354"/>
        <end position="363"/>
    </location>
</feature>
<evidence type="ECO:0000313" key="5">
    <source>
        <dbReference type="EMBL" id="KAE9036975.1"/>
    </source>
</evidence>
<dbReference type="Gene3D" id="3.40.850.10">
    <property type="entry name" value="Kinesin motor domain"/>
    <property type="match status" value="2"/>
</dbReference>
<evidence type="ECO:0000259" key="4">
    <source>
        <dbReference type="PROSITE" id="PS50067"/>
    </source>
</evidence>
<feature type="region of interest" description="Disordered" evidence="3">
    <location>
        <begin position="514"/>
        <end position="545"/>
    </location>
</feature>
<reference evidence="5 6" key="1">
    <citation type="submission" date="2018-09" db="EMBL/GenBank/DDBJ databases">
        <title>Genomic investigation of the strawberry pathogen Phytophthora fragariae indicates pathogenicity is determined by transcriptional variation in three key races.</title>
        <authorList>
            <person name="Adams T.M."/>
            <person name="Armitage A.D."/>
            <person name="Sobczyk M.K."/>
            <person name="Bates H.J."/>
            <person name="Dunwell J.M."/>
            <person name="Nellist C.F."/>
            <person name="Harrison R.J."/>
        </authorList>
    </citation>
    <scope>NUCLEOTIDE SEQUENCE [LARGE SCALE GENOMIC DNA]</scope>
    <source>
        <strain evidence="5 6">SCRP249</strain>
    </source>
</reference>
<comment type="similarity">
    <text evidence="1">Belongs to the TRAFAC class myosin-kinesin ATPase superfamily. Kinesin family.</text>
</comment>
<dbReference type="Pfam" id="PF00225">
    <property type="entry name" value="Kinesin"/>
    <property type="match status" value="2"/>
</dbReference>
<dbReference type="GO" id="GO:0003777">
    <property type="term" value="F:microtubule motor activity"/>
    <property type="evidence" value="ECO:0007669"/>
    <property type="project" value="InterPro"/>
</dbReference>
<evidence type="ECO:0000313" key="6">
    <source>
        <dbReference type="Proteomes" id="UP000429607"/>
    </source>
</evidence>
<feature type="coiled-coil region" evidence="2">
    <location>
        <begin position="253"/>
        <end position="280"/>
    </location>
</feature>
<feature type="binding site" evidence="1">
    <location>
        <begin position="54"/>
        <end position="61"/>
    </location>
    <ligand>
        <name>ATP</name>
        <dbReference type="ChEBI" id="CHEBI:30616"/>
    </ligand>
</feature>
<feature type="compositionally biased region" description="Basic and acidic residues" evidence="3">
    <location>
        <begin position="483"/>
        <end position="493"/>
    </location>
</feature>
<dbReference type="PRINTS" id="PR00380">
    <property type="entry name" value="KINESINHEAVY"/>
</dbReference>
<feature type="compositionally biased region" description="Acidic residues" evidence="3">
    <location>
        <begin position="454"/>
        <end position="464"/>
    </location>
</feature>
<dbReference type="InterPro" id="IPR027640">
    <property type="entry name" value="Kinesin-like_fam"/>
</dbReference>
<dbReference type="PANTHER" id="PTHR24115:SF989">
    <property type="entry name" value="KINESIN-LIKE PROTEIN"/>
    <property type="match status" value="1"/>
</dbReference>
<gene>
    <name evidence="5" type="ORF">PR001_g8583</name>
</gene>
<keyword evidence="1" id="KW-0067">ATP-binding</keyword>
<dbReference type="PROSITE" id="PS50067">
    <property type="entry name" value="KINESIN_MOTOR_2"/>
    <property type="match status" value="1"/>
</dbReference>
<dbReference type="GO" id="GO:0008017">
    <property type="term" value="F:microtubule binding"/>
    <property type="evidence" value="ECO:0007669"/>
    <property type="project" value="InterPro"/>
</dbReference>
<evidence type="ECO:0000256" key="3">
    <source>
        <dbReference type="SAM" id="MobiDB-lite"/>
    </source>
</evidence>
<dbReference type="Proteomes" id="UP000429607">
    <property type="component" value="Unassembled WGS sequence"/>
</dbReference>
<dbReference type="InterPro" id="IPR001752">
    <property type="entry name" value="Kinesin_motor_dom"/>
</dbReference>
<evidence type="ECO:0000256" key="1">
    <source>
        <dbReference type="PROSITE-ProRule" id="PRU00283"/>
    </source>
</evidence>
<keyword evidence="1" id="KW-0505">Motor protein</keyword>
<comment type="caution">
    <text evidence="5">The sequence shown here is derived from an EMBL/GenBank/DDBJ whole genome shotgun (WGS) entry which is preliminary data.</text>
</comment>
<dbReference type="AlphaFoldDB" id="A0A6A3N6U2"/>
<dbReference type="GO" id="GO:0016887">
    <property type="term" value="F:ATP hydrolysis activity"/>
    <property type="evidence" value="ECO:0007669"/>
    <property type="project" value="TreeGrafter"/>
</dbReference>
<keyword evidence="2" id="KW-0175">Coiled coil</keyword>
<proteinExistence type="inferred from homology"/>
<evidence type="ECO:0000256" key="2">
    <source>
        <dbReference type="SAM" id="Coils"/>
    </source>
</evidence>
<dbReference type="PANTHER" id="PTHR24115">
    <property type="entry name" value="KINESIN-RELATED"/>
    <property type="match status" value="1"/>
</dbReference>
<accession>A0A6A3N6U2</accession>
<dbReference type="SMART" id="SM00129">
    <property type="entry name" value="KISc"/>
    <property type="match status" value="1"/>
</dbReference>
<keyword evidence="1" id="KW-0547">Nucleotide-binding</keyword>
<protein>
    <recommendedName>
        <fullName evidence="4">Kinesin motor domain-containing protein</fullName>
    </recommendedName>
</protein>
<sequence length="693" mass="77040">MPLKPYPRGTPRPIADRVWEDVVLRVHGHLARNIVYGAVVDGVNGVNGTVLAYGQTGAGKSFTMIGDTRNYQHRSCTRRSRAASSCSTLSYMEIYNDRIYDLLKGQQGGATALAMGSWWSCRTRAERTCAASRRSRSAVSRRRWTSSSTKSRAGGTTRVTLSKLHLLDLAGSERLKKTTIKKESIDINQCLSFLEQCMVALGSKKQRHTPYRQMKLTNVLKDSLGGNSNTLMFACIWGECRHLEETISTLKLAQRMMRVQNEYERQIRELKHELVMHDALVERPAVVYDEHTPEQKHQLLQMVRRYIDAPTQEMEDEALRLTSVNEVRELFRQFKLLFRSSGLDSMGGAASGMNGSGSHGGAGNANASTRSGSAGSSASRTQTSAGSRDDLRMHATHGPTARNCKTLYDGHEHYRGAGGAADGPGGASPTGNGQRSPAASRSPSGTELPGVPDNNEDDRGDDEGGLYSTNKSGGRKLHQSLQGEKDKRFDAKQRVKQVTRRVNAAKAQIDAVRAQLEDKRNQRGTHEGAAGNRKTGAKQVSQERDEVVDEEEFMLMAAETRLSIAFRRPSRSWNFHFAAWSFYDDDLCVRLKTGMTKRVTPTLLAKRQVLLGLTPSRDQRSAKMLDDGEKFDQMEVDRVRAKDPASLAFSQAQKKMRQQQAGAIVPASERKAKLDSLLTIQRRTRNQRWFDCV</sequence>
<feature type="compositionally biased region" description="Low complexity" evidence="3">
    <location>
        <begin position="364"/>
        <end position="386"/>
    </location>
</feature>
<name>A0A6A3N6U2_9STRA</name>
<feature type="domain" description="Kinesin motor" evidence="4">
    <location>
        <begin position="1"/>
        <end position="259"/>
    </location>
</feature>
<dbReference type="SUPFAM" id="SSF52540">
    <property type="entry name" value="P-loop containing nucleoside triphosphate hydrolases"/>
    <property type="match status" value="1"/>
</dbReference>
<organism evidence="5 6">
    <name type="scientific">Phytophthora rubi</name>
    <dbReference type="NCBI Taxonomy" id="129364"/>
    <lineage>
        <taxon>Eukaryota</taxon>
        <taxon>Sar</taxon>
        <taxon>Stramenopiles</taxon>
        <taxon>Oomycota</taxon>
        <taxon>Peronosporomycetes</taxon>
        <taxon>Peronosporales</taxon>
        <taxon>Peronosporaceae</taxon>
        <taxon>Phytophthora</taxon>
    </lineage>
</organism>
<dbReference type="GO" id="GO:0005871">
    <property type="term" value="C:kinesin complex"/>
    <property type="evidence" value="ECO:0007669"/>
    <property type="project" value="TreeGrafter"/>
</dbReference>
<feature type="compositionally biased region" description="Gly residues" evidence="3">
    <location>
        <begin position="416"/>
        <end position="428"/>
    </location>
</feature>
<dbReference type="EMBL" id="QXFV01000458">
    <property type="protein sequence ID" value="KAE9036975.1"/>
    <property type="molecule type" value="Genomic_DNA"/>
</dbReference>
<dbReference type="GO" id="GO:0005524">
    <property type="term" value="F:ATP binding"/>
    <property type="evidence" value="ECO:0007669"/>
    <property type="project" value="UniProtKB-UniRule"/>
</dbReference>
<dbReference type="GO" id="GO:0007018">
    <property type="term" value="P:microtubule-based movement"/>
    <property type="evidence" value="ECO:0007669"/>
    <property type="project" value="InterPro"/>
</dbReference>
<feature type="compositionally biased region" description="Polar residues" evidence="3">
    <location>
        <begin position="429"/>
        <end position="445"/>
    </location>
</feature>
<dbReference type="GO" id="GO:0005874">
    <property type="term" value="C:microtubule"/>
    <property type="evidence" value="ECO:0007669"/>
    <property type="project" value="TreeGrafter"/>
</dbReference>
<dbReference type="InterPro" id="IPR027417">
    <property type="entry name" value="P-loop_NTPase"/>
</dbReference>
<feature type="compositionally biased region" description="Basic and acidic residues" evidence="3">
    <location>
        <begin position="515"/>
        <end position="526"/>
    </location>
</feature>
<feature type="region of interest" description="Disordered" evidence="3">
    <location>
        <begin position="349"/>
        <end position="502"/>
    </location>
</feature>